<dbReference type="AlphaFoldDB" id="A0AA86THV6"/>
<dbReference type="EMBL" id="CATOUU010000137">
    <property type="protein sequence ID" value="CAI9917696.1"/>
    <property type="molecule type" value="Genomic_DNA"/>
</dbReference>
<keyword evidence="1" id="KW-1133">Transmembrane helix</keyword>
<keyword evidence="1" id="KW-0472">Membrane</keyword>
<keyword evidence="1" id="KW-0812">Transmembrane</keyword>
<reference evidence="3 4" key="2">
    <citation type="submission" date="2024-07" db="EMBL/GenBank/DDBJ databases">
        <authorList>
            <person name="Akdeniz Z."/>
        </authorList>
    </citation>
    <scope>NUCLEOTIDE SEQUENCE [LARGE SCALE GENOMIC DNA]</scope>
</reference>
<evidence type="ECO:0000313" key="4">
    <source>
        <dbReference type="Proteomes" id="UP001642409"/>
    </source>
</evidence>
<proteinExistence type="predicted"/>
<feature type="transmembrane region" description="Helical" evidence="1">
    <location>
        <begin position="36"/>
        <end position="58"/>
    </location>
</feature>
<organism evidence="2">
    <name type="scientific">Hexamita inflata</name>
    <dbReference type="NCBI Taxonomy" id="28002"/>
    <lineage>
        <taxon>Eukaryota</taxon>
        <taxon>Metamonada</taxon>
        <taxon>Diplomonadida</taxon>
        <taxon>Hexamitidae</taxon>
        <taxon>Hexamitinae</taxon>
        <taxon>Hexamita</taxon>
    </lineage>
</organism>
<keyword evidence="4" id="KW-1185">Reference proteome</keyword>
<gene>
    <name evidence="3" type="ORF">HINF_LOCUS47627</name>
    <name evidence="2" type="ORF">HINF_LOCUS5341</name>
</gene>
<evidence type="ECO:0000256" key="1">
    <source>
        <dbReference type="SAM" id="Phobius"/>
    </source>
</evidence>
<dbReference type="EMBL" id="CAXDID020000215">
    <property type="protein sequence ID" value="CAL6057687.1"/>
    <property type="molecule type" value="Genomic_DNA"/>
</dbReference>
<reference evidence="2" key="1">
    <citation type="submission" date="2023-06" db="EMBL/GenBank/DDBJ databases">
        <authorList>
            <person name="Kurt Z."/>
        </authorList>
    </citation>
    <scope>NUCLEOTIDE SEQUENCE</scope>
</reference>
<feature type="transmembrane region" description="Helical" evidence="1">
    <location>
        <begin position="64"/>
        <end position="91"/>
    </location>
</feature>
<accession>A0AA86THV6</accession>
<sequence>MDSHKILNEPLSSETINVLSEEQLDFEETYSNRTKWCATSWISSTFLILSVVCIYFVINSMEDYYNVYQCLILSQCILVCISSMVGCMFAIRACNKVKSIRIVCFGTK</sequence>
<dbReference type="Proteomes" id="UP001642409">
    <property type="component" value="Unassembled WGS sequence"/>
</dbReference>
<name>A0AA86THV6_9EUKA</name>
<evidence type="ECO:0000313" key="2">
    <source>
        <dbReference type="EMBL" id="CAI9917696.1"/>
    </source>
</evidence>
<evidence type="ECO:0000313" key="3">
    <source>
        <dbReference type="EMBL" id="CAL6057687.1"/>
    </source>
</evidence>
<protein>
    <submittedName>
        <fullName evidence="3">Hypothetical_protein</fullName>
    </submittedName>
</protein>
<comment type="caution">
    <text evidence="2">The sequence shown here is derived from an EMBL/GenBank/DDBJ whole genome shotgun (WGS) entry which is preliminary data.</text>
</comment>